<feature type="transmembrane region" description="Helical" evidence="18">
    <location>
        <begin position="410"/>
        <end position="433"/>
    </location>
</feature>
<dbReference type="EnsemblMetazoa" id="CLYHEMT007058.2">
    <property type="protein sequence ID" value="CLYHEMP007058.2"/>
    <property type="gene ID" value="CLYHEMG007058"/>
</dbReference>
<keyword evidence="5" id="KW-0633">Potassium transport</keyword>
<keyword evidence="8" id="KW-0732">Signal</keyword>
<feature type="transmembrane region" description="Helical" evidence="18">
    <location>
        <begin position="497"/>
        <end position="515"/>
    </location>
</feature>
<evidence type="ECO:0000256" key="13">
    <source>
        <dbReference type="ARBA" id="ARBA00023053"/>
    </source>
</evidence>
<feature type="region of interest" description="Disordered" evidence="17">
    <location>
        <begin position="245"/>
        <end position="280"/>
    </location>
</feature>
<evidence type="ECO:0000256" key="1">
    <source>
        <dbReference type="ARBA" id="ARBA00004141"/>
    </source>
</evidence>
<keyword evidence="11" id="KW-0630">Potassium</keyword>
<keyword evidence="9" id="KW-0106">Calcium</keyword>
<evidence type="ECO:0000256" key="11">
    <source>
        <dbReference type="ARBA" id="ARBA00022958"/>
    </source>
</evidence>
<feature type="transmembrane region" description="Helical" evidence="18">
    <location>
        <begin position="344"/>
        <end position="364"/>
    </location>
</feature>
<dbReference type="GeneID" id="136811459"/>
<dbReference type="AlphaFoldDB" id="A0A7M5VCJ0"/>
<feature type="transmembrane region" description="Helical" evidence="18">
    <location>
        <begin position="376"/>
        <end position="398"/>
    </location>
</feature>
<dbReference type="Gene3D" id="1.20.1420.30">
    <property type="entry name" value="NCX, central ion-binding region"/>
    <property type="match status" value="2"/>
</dbReference>
<dbReference type="OrthoDB" id="2127281at2759"/>
<feature type="domain" description="Sodium/calcium exchanger membrane region" evidence="19">
    <location>
        <begin position="376"/>
        <end position="539"/>
    </location>
</feature>
<evidence type="ECO:0000256" key="7">
    <source>
        <dbReference type="ARBA" id="ARBA00022692"/>
    </source>
</evidence>
<evidence type="ECO:0000256" key="4">
    <source>
        <dbReference type="ARBA" id="ARBA00022449"/>
    </source>
</evidence>
<keyword evidence="4" id="KW-0050">Antiport</keyword>
<feature type="compositionally biased region" description="Acidic residues" evidence="17">
    <location>
        <begin position="263"/>
        <end position="274"/>
    </location>
</feature>
<keyword evidence="6" id="KW-0109">Calcium transport</keyword>
<dbReference type="RefSeq" id="XP_066924170.1">
    <property type="nucleotide sequence ID" value="XM_067068069.1"/>
</dbReference>
<evidence type="ECO:0000256" key="10">
    <source>
        <dbReference type="ARBA" id="ARBA00022847"/>
    </source>
</evidence>
<keyword evidence="21" id="KW-1185">Reference proteome</keyword>
<keyword evidence="16" id="KW-0739">Sodium transport</keyword>
<evidence type="ECO:0000256" key="9">
    <source>
        <dbReference type="ARBA" id="ARBA00022837"/>
    </source>
</evidence>
<reference evidence="20" key="1">
    <citation type="submission" date="2021-01" db="UniProtKB">
        <authorList>
            <consortium name="EnsemblMetazoa"/>
        </authorList>
    </citation>
    <scope>IDENTIFICATION</scope>
</reference>
<dbReference type="InterPro" id="IPR004481">
    <property type="entry name" value="K/Na/Ca-exchanger"/>
</dbReference>
<dbReference type="InterPro" id="IPR004837">
    <property type="entry name" value="NaCa_Exmemb"/>
</dbReference>
<dbReference type="EnsemblMetazoa" id="CLYHEMT007058.1">
    <property type="protein sequence ID" value="CLYHEMP007058.1"/>
    <property type="gene ID" value="CLYHEMG007058"/>
</dbReference>
<comment type="subcellular location">
    <subcellularLocation>
        <location evidence="1">Membrane</location>
        <topology evidence="1">Multi-pass membrane protein</topology>
    </subcellularLocation>
</comment>
<dbReference type="GO" id="GO:0005262">
    <property type="term" value="F:calcium channel activity"/>
    <property type="evidence" value="ECO:0007669"/>
    <property type="project" value="TreeGrafter"/>
</dbReference>
<dbReference type="GO" id="GO:0008273">
    <property type="term" value="F:calcium, potassium:sodium antiporter activity"/>
    <property type="evidence" value="ECO:0007669"/>
    <property type="project" value="TreeGrafter"/>
</dbReference>
<evidence type="ECO:0000256" key="18">
    <source>
        <dbReference type="SAM" id="Phobius"/>
    </source>
</evidence>
<keyword evidence="15 18" id="KW-0472">Membrane</keyword>
<dbReference type="GO" id="GO:0005886">
    <property type="term" value="C:plasma membrane"/>
    <property type="evidence" value="ECO:0007669"/>
    <property type="project" value="TreeGrafter"/>
</dbReference>
<dbReference type="RefSeq" id="XP_066924171.1">
    <property type="nucleotide sequence ID" value="XM_067068070.1"/>
</dbReference>
<sequence>MLQCSRPTPIGSIRRLAVIAIFAYAAFKFYGRENTPDYTSKSHGATSRHLLSAFEWEQCNFEIGHTRNYSNPDSWYSPASAKGWVALYCILILIVFVALAIICDDFFVPSLEAISEKLDLSEDVAGATFMAAGSSAPELFTSIVGVTVESDVGVGTIVGSAIFNLLGIVALSAAFAGQVLHLDWRPLTRDAAFYCFSICFFIIFAWDGKFEIYESVILLALYFLYILLMKFNPKLMEKMAQWGSRKVDPSSDNSNKSDKEDGTETIVEEDGEEDSNGKKRKFSHINKGHLQSSISNLAQTESVDKSEDKEDEDFSIVVCPCLPPVSADIPAKPNPTLFGFLRCVLSWILFLVSFPFVIMFTWTIPNCSTPQTKKYYLLSFFMSIAWIAGLSFAMVTLVGRAGCILEIDKFTMGLVVVAIGTSIPDALSSVLVARDGYGDMAVSNAIGSNVFDIDLGLGFPFLISSLIRNFEPVSILSKEEQVQYDNGEIVMIPHVKFGFILLLVLAMSLIVFGAAKFKLNKYLGLTFVIFYIIFVAYAYIQDLVCNGNC</sequence>
<evidence type="ECO:0000256" key="12">
    <source>
        <dbReference type="ARBA" id="ARBA00022989"/>
    </source>
</evidence>
<evidence type="ECO:0000256" key="3">
    <source>
        <dbReference type="ARBA" id="ARBA00022448"/>
    </source>
</evidence>
<evidence type="ECO:0000256" key="8">
    <source>
        <dbReference type="ARBA" id="ARBA00022729"/>
    </source>
</evidence>
<dbReference type="RefSeq" id="XP_066924168.1">
    <property type="nucleotide sequence ID" value="XM_067068067.1"/>
</dbReference>
<organism evidence="20 21">
    <name type="scientific">Clytia hemisphaerica</name>
    <dbReference type="NCBI Taxonomy" id="252671"/>
    <lineage>
        <taxon>Eukaryota</taxon>
        <taxon>Metazoa</taxon>
        <taxon>Cnidaria</taxon>
        <taxon>Hydrozoa</taxon>
        <taxon>Hydroidolina</taxon>
        <taxon>Leptothecata</taxon>
        <taxon>Obeliida</taxon>
        <taxon>Clytiidae</taxon>
        <taxon>Clytia</taxon>
    </lineage>
</organism>
<dbReference type="InterPro" id="IPR044880">
    <property type="entry name" value="NCX_ion-bd_dom_sf"/>
</dbReference>
<evidence type="ECO:0000256" key="6">
    <source>
        <dbReference type="ARBA" id="ARBA00022568"/>
    </source>
</evidence>
<keyword evidence="14" id="KW-0406">Ion transport</keyword>
<comment type="similarity">
    <text evidence="2">Belongs to the Ca(2+):cation antiporter (CaCA) (TC 2.A.19) family. SLC24A subfamily.</text>
</comment>
<feature type="transmembrane region" description="Helical" evidence="18">
    <location>
        <begin position="187"/>
        <end position="206"/>
    </location>
</feature>
<dbReference type="PANTHER" id="PTHR10846:SF8">
    <property type="entry name" value="INNER MEMBRANE PROTEIN YRBG"/>
    <property type="match status" value="1"/>
</dbReference>
<keyword evidence="3" id="KW-0813">Transport</keyword>
<dbReference type="PANTHER" id="PTHR10846">
    <property type="entry name" value="SODIUM/POTASSIUM/CALCIUM EXCHANGER"/>
    <property type="match status" value="1"/>
</dbReference>
<protein>
    <recommendedName>
        <fullName evidence="19">Sodium/calcium exchanger membrane region domain-containing protein</fullName>
    </recommendedName>
</protein>
<evidence type="ECO:0000256" key="17">
    <source>
        <dbReference type="SAM" id="MobiDB-lite"/>
    </source>
</evidence>
<evidence type="ECO:0000256" key="15">
    <source>
        <dbReference type="ARBA" id="ARBA00023136"/>
    </source>
</evidence>
<feature type="domain" description="Sodium/calcium exchanger membrane region" evidence="19">
    <location>
        <begin position="90"/>
        <end position="229"/>
    </location>
</feature>
<feature type="transmembrane region" description="Helical" evidence="18">
    <location>
        <begin position="522"/>
        <end position="540"/>
    </location>
</feature>
<keyword evidence="10" id="KW-0769">Symport</keyword>
<evidence type="ECO:0000256" key="14">
    <source>
        <dbReference type="ARBA" id="ARBA00023065"/>
    </source>
</evidence>
<dbReference type="Pfam" id="PF01699">
    <property type="entry name" value="Na_Ca_ex"/>
    <property type="match status" value="2"/>
</dbReference>
<dbReference type="Proteomes" id="UP000594262">
    <property type="component" value="Unplaced"/>
</dbReference>
<dbReference type="NCBIfam" id="TIGR00367">
    <property type="entry name" value="calcium/sodium antiporter"/>
    <property type="match status" value="1"/>
</dbReference>
<keyword evidence="12 18" id="KW-1133">Transmembrane helix</keyword>
<keyword evidence="13" id="KW-0915">Sodium</keyword>
<dbReference type="FunFam" id="1.20.1420.30:FF:000018">
    <property type="entry name" value="Sodium/potassium/calcium exchanger 2"/>
    <property type="match status" value="1"/>
</dbReference>
<evidence type="ECO:0000313" key="20">
    <source>
        <dbReference type="EnsemblMetazoa" id="CLYHEMP007058.2"/>
    </source>
</evidence>
<dbReference type="GO" id="GO:0006874">
    <property type="term" value="P:intracellular calcium ion homeostasis"/>
    <property type="evidence" value="ECO:0007669"/>
    <property type="project" value="TreeGrafter"/>
</dbReference>
<feature type="transmembrane region" description="Helical" evidence="18">
    <location>
        <begin position="212"/>
        <end position="229"/>
    </location>
</feature>
<evidence type="ECO:0000313" key="21">
    <source>
        <dbReference type="Proteomes" id="UP000594262"/>
    </source>
</evidence>
<dbReference type="GO" id="GO:0015293">
    <property type="term" value="F:symporter activity"/>
    <property type="evidence" value="ECO:0007669"/>
    <property type="project" value="UniProtKB-KW"/>
</dbReference>
<accession>A0A7M5VCJ0</accession>
<evidence type="ECO:0000259" key="19">
    <source>
        <dbReference type="Pfam" id="PF01699"/>
    </source>
</evidence>
<dbReference type="FunFam" id="1.20.1420.30:FF:000009">
    <property type="entry name" value="sodium/potassium/calcium exchanger 5 isoform X2"/>
    <property type="match status" value="1"/>
</dbReference>
<proteinExistence type="inferred from homology"/>
<feature type="transmembrane region" description="Helical" evidence="18">
    <location>
        <begin position="152"/>
        <end position="175"/>
    </location>
</feature>
<evidence type="ECO:0000256" key="5">
    <source>
        <dbReference type="ARBA" id="ARBA00022538"/>
    </source>
</evidence>
<evidence type="ECO:0000256" key="16">
    <source>
        <dbReference type="ARBA" id="ARBA00023201"/>
    </source>
</evidence>
<name>A0A7M5VCJ0_9CNID</name>
<feature type="transmembrane region" description="Helical" evidence="18">
    <location>
        <begin position="84"/>
        <end position="103"/>
    </location>
</feature>
<keyword evidence="7 18" id="KW-0812">Transmembrane</keyword>
<evidence type="ECO:0000256" key="2">
    <source>
        <dbReference type="ARBA" id="ARBA00005364"/>
    </source>
</evidence>
<feature type="compositionally biased region" description="Basic and acidic residues" evidence="17">
    <location>
        <begin position="245"/>
        <end position="262"/>
    </location>
</feature>